<protein>
    <submittedName>
        <fullName evidence="4">Melanoma-associated antigen C2-like</fullName>
    </submittedName>
</protein>
<dbReference type="RefSeq" id="XP_008589204.1">
    <property type="nucleotide sequence ID" value="XM_008590982.1"/>
</dbReference>
<feature type="compositionally biased region" description="Pro residues" evidence="1">
    <location>
        <begin position="1"/>
        <end position="11"/>
    </location>
</feature>
<accession>A0ABM0S8L3</accession>
<name>A0ABM0S8L3_GALVR</name>
<dbReference type="Pfam" id="PF01454">
    <property type="entry name" value="MAGE"/>
    <property type="match status" value="1"/>
</dbReference>
<organism evidence="3 4">
    <name type="scientific">Galeopterus variegatus</name>
    <name type="common">Malayan flying lemur</name>
    <name type="synonym">Cynocephalus variegatus</name>
    <dbReference type="NCBI Taxonomy" id="482537"/>
    <lineage>
        <taxon>Eukaryota</taxon>
        <taxon>Metazoa</taxon>
        <taxon>Chordata</taxon>
        <taxon>Craniata</taxon>
        <taxon>Vertebrata</taxon>
        <taxon>Euteleostomi</taxon>
        <taxon>Mammalia</taxon>
        <taxon>Eutheria</taxon>
        <taxon>Euarchontoglires</taxon>
        <taxon>Dermoptera</taxon>
        <taxon>Cynocephalidae</taxon>
        <taxon>Galeopterus</taxon>
    </lineage>
</organism>
<feature type="region of interest" description="Disordered" evidence="1">
    <location>
        <begin position="1"/>
        <end position="38"/>
    </location>
</feature>
<dbReference type="InterPro" id="IPR041899">
    <property type="entry name" value="MAGE_WH2"/>
</dbReference>
<dbReference type="PROSITE" id="PS50838">
    <property type="entry name" value="MAGE"/>
    <property type="match status" value="1"/>
</dbReference>
<dbReference type="InterPro" id="IPR037445">
    <property type="entry name" value="MAGE"/>
</dbReference>
<proteinExistence type="predicted"/>
<dbReference type="SMART" id="SM01373">
    <property type="entry name" value="MAGE"/>
    <property type="match status" value="1"/>
</dbReference>
<dbReference type="Proteomes" id="UP000694923">
    <property type="component" value="Unplaced"/>
</dbReference>
<dbReference type="PANTHER" id="PTHR11736">
    <property type="entry name" value="MELANOMA-ASSOCIATED ANTIGEN MAGE ANTIGEN"/>
    <property type="match status" value="1"/>
</dbReference>
<evidence type="ECO:0000259" key="2">
    <source>
        <dbReference type="PROSITE" id="PS50838"/>
    </source>
</evidence>
<keyword evidence="3" id="KW-1185">Reference proteome</keyword>
<sequence>MLSIPKSPPQRPQSSCPSSTSLSASDEDSSSVGEGDTSAWQLPADTEFLLRYELDEKVAELIKFLLLKYQTKEPITKAEMLNTVINEYENHFPMIFRKARDFIELIYGISMTEVDPSNHSYVFANTPNLMYEGVLSNDQGMPKTSLLILTLSVIFVRGNCTREEDIWEVLSSLGVYAGREHFIYGEPRKLITTDFVREEFLEYRQVPNSDPARYEFLWGPRAHTEITKRKVLEFLAKLNSVVPSSFPSWYKDTLADMEERAHAIIDAADAASAMASASSIVTSSSFSHPE</sequence>
<feature type="compositionally biased region" description="Low complexity" evidence="1">
    <location>
        <begin position="12"/>
        <end position="38"/>
    </location>
</feature>
<dbReference type="InterPro" id="IPR002190">
    <property type="entry name" value="MHD_dom"/>
</dbReference>
<feature type="domain" description="MAGE" evidence="2">
    <location>
        <begin position="54"/>
        <end position="253"/>
    </location>
</feature>
<evidence type="ECO:0000313" key="4">
    <source>
        <dbReference type="RefSeq" id="XP_008589204.1"/>
    </source>
</evidence>
<evidence type="ECO:0000313" key="3">
    <source>
        <dbReference type="Proteomes" id="UP000694923"/>
    </source>
</evidence>
<dbReference type="Gene3D" id="1.10.10.1200">
    <property type="entry name" value="MAGE homology domain, winged helix WH1 motif"/>
    <property type="match status" value="1"/>
</dbReference>
<reference evidence="4" key="1">
    <citation type="submission" date="2025-08" db="UniProtKB">
        <authorList>
            <consortium name="RefSeq"/>
        </authorList>
    </citation>
    <scope>IDENTIFICATION</scope>
</reference>
<dbReference type="Gene3D" id="1.10.10.1210">
    <property type="entry name" value="MAGE homology domain, winged helix WH2 motif"/>
    <property type="match status" value="1"/>
</dbReference>
<gene>
    <name evidence="4" type="primary">LOC103606376</name>
</gene>
<dbReference type="InterPro" id="IPR041898">
    <property type="entry name" value="MAGE_WH1"/>
</dbReference>
<dbReference type="PANTHER" id="PTHR11736:SF84">
    <property type="entry name" value="MELANOMA-ASSOCIATED ANTIGEN C2"/>
    <property type="match status" value="1"/>
</dbReference>
<dbReference type="GeneID" id="103606376"/>
<evidence type="ECO:0000256" key="1">
    <source>
        <dbReference type="SAM" id="MobiDB-lite"/>
    </source>
</evidence>